<feature type="domain" description="N-acetyltransferase" evidence="1">
    <location>
        <begin position="194"/>
        <end position="348"/>
    </location>
</feature>
<name>A0A7K3M4B7_9ACTN</name>
<dbReference type="Proteomes" id="UP000460435">
    <property type="component" value="Unassembled WGS sequence"/>
</dbReference>
<proteinExistence type="predicted"/>
<comment type="caution">
    <text evidence="2">The sequence shown here is derived from an EMBL/GenBank/DDBJ whole genome shotgun (WGS) entry which is preliminary data.</text>
</comment>
<dbReference type="SUPFAM" id="SSF55729">
    <property type="entry name" value="Acyl-CoA N-acyltransferases (Nat)"/>
    <property type="match status" value="2"/>
</dbReference>
<dbReference type="PROSITE" id="PS51186">
    <property type="entry name" value="GNAT"/>
    <property type="match status" value="2"/>
</dbReference>
<dbReference type="AlphaFoldDB" id="A0A7K3M4B7"/>
<dbReference type="CDD" id="cd04301">
    <property type="entry name" value="NAT_SF"/>
    <property type="match status" value="2"/>
</dbReference>
<keyword evidence="2" id="KW-0808">Transferase</keyword>
<feature type="domain" description="N-acetyltransferase" evidence="1">
    <location>
        <begin position="28"/>
        <end position="182"/>
    </location>
</feature>
<evidence type="ECO:0000313" key="2">
    <source>
        <dbReference type="EMBL" id="NDL58086.1"/>
    </source>
</evidence>
<evidence type="ECO:0000259" key="1">
    <source>
        <dbReference type="PROSITE" id="PS51186"/>
    </source>
</evidence>
<reference evidence="2 3" key="1">
    <citation type="submission" date="2019-11" db="EMBL/GenBank/DDBJ databases">
        <authorList>
            <person name="Li X.-J."/>
            <person name="Feng X.-M."/>
        </authorList>
    </citation>
    <scope>NUCLEOTIDE SEQUENCE [LARGE SCALE GENOMIC DNA]</scope>
    <source>
        <strain evidence="2 3">XMNu-373</strain>
    </source>
</reference>
<protein>
    <submittedName>
        <fullName evidence="2">GNAT family N-acetyltransferase</fullName>
    </submittedName>
</protein>
<dbReference type="InterPro" id="IPR016181">
    <property type="entry name" value="Acyl_CoA_acyltransferase"/>
</dbReference>
<gene>
    <name evidence="2" type="ORF">F7O44_13485</name>
</gene>
<dbReference type="GO" id="GO:0016747">
    <property type="term" value="F:acyltransferase activity, transferring groups other than amino-acyl groups"/>
    <property type="evidence" value="ECO:0007669"/>
    <property type="project" value="InterPro"/>
</dbReference>
<dbReference type="EMBL" id="WLZY01000004">
    <property type="protein sequence ID" value="NDL58086.1"/>
    <property type="molecule type" value="Genomic_DNA"/>
</dbReference>
<dbReference type="RefSeq" id="WP_162450773.1">
    <property type="nucleotide sequence ID" value="NZ_WLZY01000004.1"/>
</dbReference>
<dbReference type="InterPro" id="IPR000182">
    <property type="entry name" value="GNAT_dom"/>
</dbReference>
<dbReference type="Gene3D" id="3.40.630.30">
    <property type="match status" value="1"/>
</dbReference>
<evidence type="ECO:0000313" key="3">
    <source>
        <dbReference type="Proteomes" id="UP000460435"/>
    </source>
</evidence>
<accession>A0A7K3M4B7</accession>
<dbReference type="Pfam" id="PF00583">
    <property type="entry name" value="Acetyltransf_1"/>
    <property type="match status" value="1"/>
</dbReference>
<dbReference type="PANTHER" id="PTHR43072">
    <property type="entry name" value="N-ACETYLTRANSFERASE"/>
    <property type="match status" value="1"/>
</dbReference>
<sequence>MTTANLSPVSERAQAPDRLPVLPATEGLSWRALTPGDVPAWYALVSTVEEHDDAVERSSERDLADVFKGTWRDPARDSVGGFDAQGRLRAFARSEFEPVTAGTLAPILFGAVHPEYRRRGIGRALIEWSEARARQQLGAVDSSLPARIRVFTDDHHMGAKALAESTGFTPLRWYVEMRRDLAQPLPGVNPAEGIRIEGYSAERDEEVRVTHNESFARDHWGSSPISAESWQLQVINTEGFRPDWSFVAYDTATGGVVGYTLASAYKQDWEAQGFSEGWTDLLGVRREYRGRGIAGALLAASMAAFAESGIEYAGLDVDTENPTGALGAYTRLGYDRCRTGVLYAKELS</sequence>
<keyword evidence="3" id="KW-1185">Reference proteome</keyword>
<dbReference type="Pfam" id="PF13508">
    <property type="entry name" value="Acetyltransf_7"/>
    <property type="match status" value="1"/>
</dbReference>
<organism evidence="2 3">
    <name type="scientific">Phytoactinopolyspora mesophila</name>
    <dbReference type="NCBI Taxonomy" id="2650750"/>
    <lineage>
        <taxon>Bacteria</taxon>
        <taxon>Bacillati</taxon>
        <taxon>Actinomycetota</taxon>
        <taxon>Actinomycetes</taxon>
        <taxon>Jiangellales</taxon>
        <taxon>Jiangellaceae</taxon>
        <taxon>Phytoactinopolyspora</taxon>
    </lineage>
</organism>